<reference evidence="2 3" key="1">
    <citation type="submission" date="2013-11" db="EMBL/GenBank/DDBJ databases">
        <title>Single cell genomics of uncultured Tannerella BU063 (oral taxon 286).</title>
        <authorList>
            <person name="Beall C.J."/>
            <person name="Campbell A.G."/>
            <person name="Griffen A.L."/>
            <person name="Podar M."/>
            <person name="Leys E.J."/>
        </authorList>
    </citation>
    <scope>NUCLEOTIDE SEQUENCE [LARGE SCALE GENOMIC DNA]</scope>
    <source>
        <strain evidence="2">Cell 2</strain>
    </source>
</reference>
<evidence type="ECO:0000313" key="3">
    <source>
        <dbReference type="Proteomes" id="UP000018837"/>
    </source>
</evidence>
<comment type="caution">
    <text evidence="2">The sequence shown here is derived from an EMBL/GenBank/DDBJ whole genome shotgun (WGS) entry which is preliminary data.</text>
</comment>
<dbReference type="Pfam" id="PF17194">
    <property type="entry name" value="AbiEi_3_N"/>
    <property type="match status" value="1"/>
</dbReference>
<sequence length="287" mass="32818">MGPCILRKGKQAPVWGTPDNRTFAVGIIQCKYTVDISTESKINRLLKSGQKGGLYFSGWLSRQGYSPQLIDRYRSSGWLSALSRGVVYRTGSSLSAFGALASYNQQVEKDLRIAAHSALELWGFNHYVPMGKPILVVGMDKKTAPQWMQSALFDREFLPFSSSLLSTSQAVRLRYQDWELPVSMPEQAFMECLLLAPKRYDYMDLFYIMEQLTTLRPTVVQSLLEATQHYRIRRLFLYMAEKAGHSWFEDLDTARIDLGTHKLQLIKSGVYVSKYKMTVPQALHNYE</sequence>
<protein>
    <recommendedName>
        <fullName evidence="1">Transcriptional regulator AbiEi antitoxin N-terminal domain-containing protein</fullName>
    </recommendedName>
</protein>
<feature type="domain" description="Transcriptional regulator AbiEi antitoxin N-terminal" evidence="1">
    <location>
        <begin position="39"/>
        <end position="130"/>
    </location>
</feature>
<proteinExistence type="predicted"/>
<dbReference type="PATRIC" id="fig|1411148.3.peg.938"/>
<name>W2C6A3_9BACT</name>
<dbReference type="Proteomes" id="UP000018837">
    <property type="component" value="Unassembled WGS sequence"/>
</dbReference>
<accession>W2C6A3</accession>
<evidence type="ECO:0000259" key="1">
    <source>
        <dbReference type="Pfam" id="PF17194"/>
    </source>
</evidence>
<dbReference type="EMBL" id="AYUF01000421">
    <property type="protein sequence ID" value="ETK02022.1"/>
    <property type="molecule type" value="Genomic_DNA"/>
</dbReference>
<dbReference type="InterPro" id="IPR021561">
    <property type="entry name" value="AbiEi_3"/>
</dbReference>
<evidence type="ECO:0000313" key="2">
    <source>
        <dbReference type="EMBL" id="ETK02022.1"/>
    </source>
</evidence>
<dbReference type="Pfam" id="PF11459">
    <property type="entry name" value="AbiEi_3"/>
    <property type="match status" value="1"/>
</dbReference>
<dbReference type="InterPro" id="IPR033455">
    <property type="entry name" value="AbiEi_3_N"/>
</dbReference>
<organism evidence="2 3">
    <name type="scientific">Tannerella sp. oral taxon BU063 isolate Cell 2</name>
    <dbReference type="NCBI Taxonomy" id="1411148"/>
    <lineage>
        <taxon>Bacteria</taxon>
        <taxon>Pseudomonadati</taxon>
        <taxon>Bacteroidota</taxon>
        <taxon>Bacteroidia</taxon>
        <taxon>Bacteroidales</taxon>
        <taxon>Tannerellaceae</taxon>
        <taxon>Tannerella</taxon>
    </lineage>
</organism>
<gene>
    <name evidence="2" type="ORF">N425_06315</name>
</gene>
<dbReference type="AlphaFoldDB" id="W2C6A3"/>